<dbReference type="GeneID" id="35803133"/>
<reference evidence="12 13" key="1">
    <citation type="submission" date="2017-09" db="EMBL/GenBank/DDBJ databases">
        <title>Evaluation of Pacific Biosciences Sequencing Technology to Finishing C. thermocellum Genome Sequences.</title>
        <authorList>
            <person name="Brown S."/>
        </authorList>
    </citation>
    <scope>NUCLEOTIDE SEQUENCE [LARGE SCALE GENOMIC DNA]</scope>
    <source>
        <strain evidence="12 13">AD2</strain>
    </source>
</reference>
<dbReference type="SUPFAM" id="SSF52418">
    <property type="entry name" value="Nucleoside phosphorylase/phosphoribosyltransferase catalytic domain"/>
    <property type="match status" value="1"/>
</dbReference>
<evidence type="ECO:0000313" key="13">
    <source>
        <dbReference type="Proteomes" id="UP000223596"/>
    </source>
</evidence>
<feature type="domain" description="Glycosyl transferase family 3 N-terminal" evidence="11">
    <location>
        <begin position="3"/>
        <end position="65"/>
    </location>
</feature>
<sequence length="345" mass="36857">MLKKAISKLVEGKNLSESEIIEALDCIMEGKATPAQIGSFITALRIKGETIEEITGCAKVMRAKADKICPNVDYYIDTCGTGGDGTNTFNISTATAFVAAAGGVYVAKHGNRSVSSKSGSADVLEALGVNIDLDPVQVKECIEKVGIGFIYAPVFHKSMKHAAGPRKELGIRTIFNILGPLTNPSNAKGQVLGVFNPNLTELMANVLLNLGIERAMVIHGMDGMDEITTTTSTKVSEVRNNEVITYELFPENYGIALASPEDLTGGNAEENAQIIRRIFNGEKGPKRDIVVLNSAAALYVGKVVSSIEEGIGLAEEVIDSGKALQKLDEFVEFTNSFISYNEMSG</sequence>
<dbReference type="AlphaFoldDB" id="A0AB36THH7"/>
<feature type="binding site" evidence="9">
    <location>
        <position position="111"/>
    </location>
    <ligand>
        <name>anthranilate</name>
        <dbReference type="ChEBI" id="CHEBI:16567"/>
        <label>1</label>
    </ligand>
</feature>
<feature type="binding site" evidence="9">
    <location>
        <position position="80"/>
    </location>
    <ligand>
        <name>5-phospho-alpha-D-ribose 1-diphosphate</name>
        <dbReference type="ChEBI" id="CHEBI:58017"/>
    </ligand>
</feature>
<dbReference type="GO" id="GO:0000162">
    <property type="term" value="P:L-tryptophan biosynthetic process"/>
    <property type="evidence" value="ECO:0007669"/>
    <property type="project" value="UniProtKB-UniRule"/>
</dbReference>
<comment type="function">
    <text evidence="9">Catalyzes the transfer of the phosphoribosyl group of 5-phosphorylribose-1-pyrophosphate (PRPP) to anthranilate to yield N-(5'-phosphoribosyl)-anthranilate (PRA).</text>
</comment>
<comment type="caution">
    <text evidence="9">Lacks conserved residue(s) required for the propagation of feature annotation.</text>
</comment>
<dbReference type="InterPro" id="IPR000312">
    <property type="entry name" value="Glycosyl_Trfase_fam3"/>
</dbReference>
<evidence type="ECO:0000256" key="3">
    <source>
        <dbReference type="ARBA" id="ARBA00022676"/>
    </source>
</evidence>
<gene>
    <name evidence="9" type="primary">trpD</name>
    <name evidence="12" type="ORF">M972_111410</name>
</gene>
<keyword evidence="4 9" id="KW-0808">Transferase</keyword>
<dbReference type="PANTHER" id="PTHR43285">
    <property type="entry name" value="ANTHRANILATE PHOSPHORIBOSYLTRANSFERASE"/>
    <property type="match status" value="1"/>
</dbReference>
<comment type="pathway">
    <text evidence="1 9">Amino-acid biosynthesis; L-tryptophan biosynthesis; L-tryptophan from chorismate: step 2/5.</text>
</comment>
<accession>A0AB36THH7</accession>
<dbReference type="HAMAP" id="MF_00211">
    <property type="entry name" value="TrpD"/>
    <property type="match status" value="1"/>
</dbReference>
<evidence type="ECO:0000256" key="7">
    <source>
        <dbReference type="ARBA" id="ARBA00052328"/>
    </source>
</evidence>
<evidence type="ECO:0000256" key="8">
    <source>
        <dbReference type="ARBA" id="ARBA00061188"/>
    </source>
</evidence>
<feature type="binding site" evidence="9">
    <location>
        <position position="120"/>
    </location>
    <ligand>
        <name>5-phospho-alpha-D-ribose 1-diphosphate</name>
        <dbReference type="ChEBI" id="CHEBI:58017"/>
    </ligand>
</feature>
<protein>
    <recommendedName>
        <fullName evidence="9">Anthranilate phosphoribosyltransferase</fullName>
        <ecNumber evidence="9">2.4.2.18</ecNumber>
    </recommendedName>
</protein>
<dbReference type="InterPro" id="IPR036320">
    <property type="entry name" value="Glycosyl_Trfase_fam3_N_dom_sf"/>
</dbReference>
<feature type="binding site" evidence="9">
    <location>
        <begin position="108"/>
        <end position="116"/>
    </location>
    <ligand>
        <name>5-phospho-alpha-D-ribose 1-diphosphate</name>
        <dbReference type="ChEBI" id="CHEBI:58017"/>
    </ligand>
</feature>
<comment type="caution">
    <text evidence="12">The sequence shown here is derived from an EMBL/GenBank/DDBJ whole genome shotgun (WGS) entry which is preliminary data.</text>
</comment>
<feature type="binding site" evidence="9">
    <location>
        <position position="92"/>
    </location>
    <ligand>
        <name>Mg(2+)</name>
        <dbReference type="ChEBI" id="CHEBI:18420"/>
        <label>1</label>
    </ligand>
</feature>
<keyword evidence="2 9" id="KW-0028">Amino-acid biosynthesis</keyword>
<feature type="binding site" evidence="9">
    <location>
        <position position="226"/>
    </location>
    <ligand>
        <name>Mg(2+)</name>
        <dbReference type="ChEBI" id="CHEBI:18420"/>
        <label>2</label>
    </ligand>
</feature>
<comment type="subunit">
    <text evidence="9">Homodimer.</text>
</comment>
<evidence type="ECO:0000256" key="9">
    <source>
        <dbReference type="HAMAP-Rule" id="MF_00211"/>
    </source>
</evidence>
<dbReference type="Gene3D" id="3.40.1030.10">
    <property type="entry name" value="Nucleoside phosphorylase/phosphoribosyltransferase catalytic domain"/>
    <property type="match status" value="1"/>
</dbReference>
<evidence type="ECO:0000256" key="2">
    <source>
        <dbReference type="ARBA" id="ARBA00022605"/>
    </source>
</evidence>
<dbReference type="InterPro" id="IPR005940">
    <property type="entry name" value="Anthranilate_Pribosyl_Tfrase"/>
</dbReference>
<feature type="binding site" evidence="9">
    <location>
        <begin position="83"/>
        <end position="84"/>
    </location>
    <ligand>
        <name>5-phospho-alpha-D-ribose 1-diphosphate</name>
        <dbReference type="ChEBI" id="CHEBI:58017"/>
    </ligand>
</feature>
<keyword evidence="9" id="KW-0460">Magnesium</keyword>
<evidence type="ECO:0000256" key="1">
    <source>
        <dbReference type="ARBA" id="ARBA00004907"/>
    </source>
</evidence>
<dbReference type="Pfam" id="PF00591">
    <property type="entry name" value="Glycos_transf_3"/>
    <property type="match status" value="1"/>
</dbReference>
<keyword evidence="6 9" id="KW-0057">Aromatic amino acid biosynthesis</keyword>
<dbReference type="Gene3D" id="1.20.970.10">
    <property type="entry name" value="Transferase, Pyrimidine Nucleoside Phosphorylase, Chain C"/>
    <property type="match status" value="1"/>
</dbReference>
<feature type="binding site" evidence="9">
    <location>
        <position position="225"/>
    </location>
    <ligand>
        <name>Mg(2+)</name>
        <dbReference type="ChEBI" id="CHEBI:18420"/>
        <label>2</label>
    </ligand>
</feature>
<dbReference type="InterPro" id="IPR035902">
    <property type="entry name" value="Nuc_phospho_transferase"/>
</dbReference>
<keyword evidence="5 9" id="KW-0822">Tryptophan biosynthesis</keyword>
<proteinExistence type="inferred from homology"/>
<dbReference type="EC" id="2.4.2.18" evidence="9"/>
<dbReference type="Pfam" id="PF02885">
    <property type="entry name" value="Glycos_trans_3N"/>
    <property type="match status" value="1"/>
</dbReference>
<dbReference type="FunFam" id="3.40.1030.10:FF:000002">
    <property type="entry name" value="Anthranilate phosphoribosyltransferase"/>
    <property type="match status" value="1"/>
</dbReference>
<feature type="binding site" evidence="9">
    <location>
        <position position="88"/>
    </location>
    <ligand>
        <name>5-phospho-alpha-D-ribose 1-diphosphate</name>
        <dbReference type="ChEBI" id="CHEBI:58017"/>
    </ligand>
</feature>
<keyword evidence="3 9" id="KW-0328">Glycosyltransferase</keyword>
<dbReference type="Proteomes" id="UP000223596">
    <property type="component" value="Unassembled WGS sequence"/>
</dbReference>
<dbReference type="SMR" id="A0AB36THH7"/>
<keyword evidence="9" id="KW-0479">Metal-binding</keyword>
<comment type="cofactor">
    <cofactor evidence="9">
        <name>Mg(2+)</name>
        <dbReference type="ChEBI" id="CHEBI:18420"/>
    </cofactor>
    <text evidence="9">Binds 2 magnesium ions per monomer.</text>
</comment>
<evidence type="ECO:0000256" key="4">
    <source>
        <dbReference type="ARBA" id="ARBA00022679"/>
    </source>
</evidence>
<dbReference type="GO" id="GO:0000287">
    <property type="term" value="F:magnesium ion binding"/>
    <property type="evidence" value="ECO:0007669"/>
    <property type="project" value="UniProtKB-UniRule"/>
</dbReference>
<comment type="similarity">
    <text evidence="8">In the C-terminal section; belongs to the anthranilate phosphoribosyltransferase family.</text>
</comment>
<comment type="catalytic activity">
    <reaction evidence="7 9">
        <text>N-(5-phospho-beta-D-ribosyl)anthranilate + diphosphate = 5-phospho-alpha-D-ribose 1-diphosphate + anthranilate</text>
        <dbReference type="Rhea" id="RHEA:11768"/>
        <dbReference type="ChEBI" id="CHEBI:16567"/>
        <dbReference type="ChEBI" id="CHEBI:18277"/>
        <dbReference type="ChEBI" id="CHEBI:33019"/>
        <dbReference type="ChEBI" id="CHEBI:58017"/>
        <dbReference type="EC" id="2.4.2.18"/>
    </reaction>
</comment>
<comment type="similarity">
    <text evidence="9">Belongs to the anthranilate phosphoribosyltransferase family.</text>
</comment>
<evidence type="ECO:0000259" key="11">
    <source>
        <dbReference type="Pfam" id="PF02885"/>
    </source>
</evidence>
<name>A0AB36THH7_ACETH</name>
<dbReference type="InterPro" id="IPR017459">
    <property type="entry name" value="Glycosyl_Trfase_fam3_N_dom"/>
</dbReference>
<feature type="domain" description="Glycosyl transferase family 3" evidence="10">
    <location>
        <begin position="75"/>
        <end position="324"/>
    </location>
</feature>
<evidence type="ECO:0000256" key="6">
    <source>
        <dbReference type="ARBA" id="ARBA00023141"/>
    </source>
</evidence>
<feature type="binding site" evidence="9">
    <location>
        <begin position="90"/>
        <end position="93"/>
    </location>
    <ligand>
        <name>5-phospho-alpha-D-ribose 1-diphosphate</name>
        <dbReference type="ChEBI" id="CHEBI:58017"/>
    </ligand>
</feature>
<dbReference type="EMBL" id="PDBW01000001">
    <property type="protein sequence ID" value="PFH02625.1"/>
    <property type="molecule type" value="Genomic_DNA"/>
</dbReference>
<dbReference type="GO" id="GO:0005829">
    <property type="term" value="C:cytosol"/>
    <property type="evidence" value="ECO:0007669"/>
    <property type="project" value="TreeGrafter"/>
</dbReference>
<evidence type="ECO:0000259" key="10">
    <source>
        <dbReference type="Pfam" id="PF00591"/>
    </source>
</evidence>
<dbReference type="GO" id="GO:0004048">
    <property type="term" value="F:anthranilate phosphoribosyltransferase activity"/>
    <property type="evidence" value="ECO:0007669"/>
    <property type="project" value="UniProtKB-UniRule"/>
</dbReference>
<dbReference type="PANTHER" id="PTHR43285:SF2">
    <property type="entry name" value="ANTHRANILATE PHOSPHORIBOSYLTRANSFERASE"/>
    <property type="match status" value="1"/>
</dbReference>
<evidence type="ECO:0000256" key="5">
    <source>
        <dbReference type="ARBA" id="ARBA00022822"/>
    </source>
</evidence>
<feature type="binding site" evidence="9">
    <location>
        <position position="166"/>
    </location>
    <ligand>
        <name>anthranilate</name>
        <dbReference type="ChEBI" id="CHEBI:16567"/>
        <label>2</label>
    </ligand>
</feature>
<dbReference type="NCBIfam" id="TIGR01245">
    <property type="entry name" value="trpD"/>
    <property type="match status" value="1"/>
</dbReference>
<evidence type="ECO:0000313" key="12">
    <source>
        <dbReference type="EMBL" id="PFH02625.1"/>
    </source>
</evidence>
<feature type="binding site" evidence="9">
    <location>
        <position position="226"/>
    </location>
    <ligand>
        <name>Mg(2+)</name>
        <dbReference type="ChEBI" id="CHEBI:18420"/>
        <label>1</label>
    </ligand>
</feature>
<organism evidence="12 13">
    <name type="scientific">Acetivibrio thermocellus AD2</name>
    <dbReference type="NCBI Taxonomy" id="1138384"/>
    <lineage>
        <taxon>Bacteria</taxon>
        <taxon>Bacillati</taxon>
        <taxon>Bacillota</taxon>
        <taxon>Clostridia</taxon>
        <taxon>Eubacteriales</taxon>
        <taxon>Oscillospiraceae</taxon>
        <taxon>Acetivibrio</taxon>
    </lineage>
</organism>
<dbReference type="SUPFAM" id="SSF47648">
    <property type="entry name" value="Nucleoside phosphorylase/phosphoribosyltransferase N-terminal domain"/>
    <property type="match status" value="1"/>
</dbReference>
<dbReference type="RefSeq" id="WP_003517204.1">
    <property type="nucleotide sequence ID" value="NZ_CP013828.1"/>
</dbReference>
<feature type="binding site" evidence="9">
    <location>
        <position position="80"/>
    </location>
    <ligand>
        <name>anthranilate</name>
        <dbReference type="ChEBI" id="CHEBI:16567"/>
        <label>1</label>
    </ligand>
</feature>